<reference evidence="2 3" key="1">
    <citation type="submission" date="2016-06" db="EMBL/GenBank/DDBJ databases">
        <title>Microsymbionts genomes from the relict species Vavilovia formosa.</title>
        <authorList>
            <person name="Chirak E."/>
            <person name="Kimeklis A."/>
            <person name="Andronov E."/>
        </authorList>
    </citation>
    <scope>NUCLEOTIDE SEQUENCE [LARGE SCALE GENOMIC DNA]</scope>
    <source>
        <strain evidence="2 3">Vaf10</strain>
    </source>
</reference>
<evidence type="ECO:0000256" key="1">
    <source>
        <dbReference type="SAM" id="MobiDB-lite"/>
    </source>
</evidence>
<organism evidence="2 3">
    <name type="scientific">Rhizobium leguminosarum</name>
    <dbReference type="NCBI Taxonomy" id="384"/>
    <lineage>
        <taxon>Bacteria</taxon>
        <taxon>Pseudomonadati</taxon>
        <taxon>Pseudomonadota</taxon>
        <taxon>Alphaproteobacteria</taxon>
        <taxon>Hyphomicrobiales</taxon>
        <taxon>Rhizobiaceae</taxon>
        <taxon>Rhizobium/Agrobacterium group</taxon>
        <taxon>Rhizobium</taxon>
    </lineage>
</organism>
<protein>
    <submittedName>
        <fullName evidence="2">Uncharacterized protein</fullName>
    </submittedName>
</protein>
<evidence type="ECO:0000313" key="3">
    <source>
        <dbReference type="Proteomes" id="UP000092691"/>
    </source>
</evidence>
<accession>A0A1B1CC76</accession>
<evidence type="ECO:0000313" key="2">
    <source>
        <dbReference type="EMBL" id="ANP87339.1"/>
    </source>
</evidence>
<proteinExistence type="predicted"/>
<feature type="region of interest" description="Disordered" evidence="1">
    <location>
        <begin position="1"/>
        <end position="72"/>
    </location>
</feature>
<dbReference type="EMBL" id="CP016286">
    <property type="protein sequence ID" value="ANP87339.1"/>
    <property type="molecule type" value="Genomic_DNA"/>
</dbReference>
<gene>
    <name evidence="2" type="ORF">BA011_17455</name>
</gene>
<dbReference type="AlphaFoldDB" id="A0A1B1CC76"/>
<sequence length="72" mass="7396">MPEGGVGGEQTQVDIRGAGPGGARNYRGDDASASAGDGHTGASADAGTAQRRQIGLPTRFHDAMLRRHTGRH</sequence>
<dbReference type="Proteomes" id="UP000092691">
    <property type="component" value="Chromosome"/>
</dbReference>
<name>A0A1B1CC76_RHILE</name>